<protein>
    <submittedName>
        <fullName evidence="2">Uncharacterized protein</fullName>
    </submittedName>
</protein>
<keyword evidence="1" id="KW-1133">Transmembrane helix</keyword>
<proteinExistence type="predicted"/>
<gene>
    <name evidence="2" type="ORF">OOT00_08095</name>
</gene>
<dbReference type="EMBL" id="JAPFPW010000008">
    <property type="protein sequence ID" value="MCW7753944.1"/>
    <property type="molecule type" value="Genomic_DNA"/>
</dbReference>
<keyword evidence="3" id="KW-1185">Reference proteome</keyword>
<comment type="caution">
    <text evidence="2">The sequence shown here is derived from an EMBL/GenBank/DDBJ whole genome shotgun (WGS) entry which is preliminary data.</text>
</comment>
<evidence type="ECO:0000256" key="1">
    <source>
        <dbReference type="SAM" id="Phobius"/>
    </source>
</evidence>
<sequence>MPKINNLKKGRFYKTGIELSAIYGILTVIFGFLWVAVSYLTGGKGKGCPWL</sequence>
<feature type="transmembrane region" description="Helical" evidence="1">
    <location>
        <begin position="21"/>
        <end position="41"/>
    </location>
</feature>
<reference evidence="2 3" key="1">
    <citation type="submission" date="2022-11" db="EMBL/GenBank/DDBJ databases">
        <title>Desulfobotulus tamanensis H1 sp. nov. - anaerobic, alkaliphilic, sulphate reducing bacterium isolated from terrestrial mud volcano.</title>
        <authorList>
            <person name="Frolova A."/>
            <person name="Merkel A.Y."/>
            <person name="Slobodkin A.I."/>
        </authorList>
    </citation>
    <scope>NUCLEOTIDE SEQUENCE [LARGE SCALE GENOMIC DNA]</scope>
    <source>
        <strain evidence="2 3">H1</strain>
    </source>
</reference>
<organism evidence="2 3">
    <name type="scientific">Desulfobotulus pelophilus</name>
    <dbReference type="NCBI Taxonomy" id="2823377"/>
    <lineage>
        <taxon>Bacteria</taxon>
        <taxon>Pseudomonadati</taxon>
        <taxon>Thermodesulfobacteriota</taxon>
        <taxon>Desulfobacteria</taxon>
        <taxon>Desulfobacterales</taxon>
        <taxon>Desulfobacteraceae</taxon>
        <taxon>Desulfobotulus</taxon>
    </lineage>
</organism>
<keyword evidence="1" id="KW-0812">Transmembrane</keyword>
<evidence type="ECO:0000313" key="3">
    <source>
        <dbReference type="Proteomes" id="UP001209681"/>
    </source>
</evidence>
<accession>A0ABT3N923</accession>
<name>A0ABT3N923_9BACT</name>
<evidence type="ECO:0000313" key="2">
    <source>
        <dbReference type="EMBL" id="MCW7753944.1"/>
    </source>
</evidence>
<dbReference type="RefSeq" id="WP_265424814.1">
    <property type="nucleotide sequence ID" value="NZ_JAPFPW010000008.1"/>
</dbReference>
<dbReference type="Proteomes" id="UP001209681">
    <property type="component" value="Unassembled WGS sequence"/>
</dbReference>
<keyword evidence="1" id="KW-0472">Membrane</keyword>